<dbReference type="PIRSF" id="PIRSF000699">
    <property type="entry name" value="PTS_IILac_III"/>
    <property type="match status" value="1"/>
</dbReference>
<dbReference type="GO" id="GO:0046872">
    <property type="term" value="F:metal ion binding"/>
    <property type="evidence" value="ECO:0007669"/>
    <property type="project" value="UniProtKB-KW"/>
</dbReference>
<dbReference type="OrthoDB" id="350602at2"/>
<keyword evidence="3" id="KW-0808">Transferase</keyword>
<evidence type="ECO:0000256" key="5">
    <source>
        <dbReference type="PIRSR" id="PIRSR000699-1"/>
    </source>
</evidence>
<organism evidence="8 9">
    <name type="scientific">Liquorilactobacillus cacaonum DSM 21116</name>
    <dbReference type="NCBI Taxonomy" id="1423729"/>
    <lineage>
        <taxon>Bacteria</taxon>
        <taxon>Bacillati</taxon>
        <taxon>Bacillota</taxon>
        <taxon>Bacilli</taxon>
        <taxon>Lactobacillales</taxon>
        <taxon>Lactobacillaceae</taxon>
        <taxon>Liquorilactobacillus</taxon>
    </lineage>
</organism>
<dbReference type="PANTHER" id="PTHR34382:SF7">
    <property type="entry name" value="PTS SYSTEM N,N'-DIACETYLCHITOBIOSE-SPECIFIC EIIA COMPONENT"/>
    <property type="match status" value="1"/>
</dbReference>
<reference evidence="8 9" key="1">
    <citation type="journal article" date="2015" name="Genome Announc.">
        <title>Expanding the biotechnology potential of lactobacilli through comparative genomics of 213 strains and associated genera.</title>
        <authorList>
            <person name="Sun Z."/>
            <person name="Harris H.M."/>
            <person name="McCann A."/>
            <person name="Guo C."/>
            <person name="Argimon S."/>
            <person name="Zhang W."/>
            <person name="Yang X."/>
            <person name="Jeffery I.B."/>
            <person name="Cooney J.C."/>
            <person name="Kagawa T.F."/>
            <person name="Liu W."/>
            <person name="Song Y."/>
            <person name="Salvetti E."/>
            <person name="Wrobel A."/>
            <person name="Rasinkangas P."/>
            <person name="Parkhill J."/>
            <person name="Rea M.C."/>
            <person name="O'Sullivan O."/>
            <person name="Ritari J."/>
            <person name="Douillard F.P."/>
            <person name="Paul Ross R."/>
            <person name="Yang R."/>
            <person name="Briner A.E."/>
            <person name="Felis G.E."/>
            <person name="de Vos W.M."/>
            <person name="Barrangou R."/>
            <person name="Klaenhammer T.R."/>
            <person name="Caufield P.W."/>
            <person name="Cui Y."/>
            <person name="Zhang H."/>
            <person name="O'Toole P.W."/>
        </authorList>
    </citation>
    <scope>NUCLEOTIDE SEQUENCE [LARGE SCALE GENOMIC DNA]</scope>
    <source>
        <strain evidence="8 9">DSM 21116</strain>
    </source>
</reference>
<gene>
    <name evidence="8" type="ORF">FC80_GL000168</name>
</gene>
<sequence>MDEKQLEKAMQLISIAGNAKSLCIQAMSLAEKNDFKSADDMLEEAKKVLHEAHNVQTAWMTAEMNGEKVEKSILLIHSQDHFISADMMLTVAQKVITLNKKVAELSKIK</sequence>
<dbReference type="STRING" id="1423729.FC80_GL000168"/>
<evidence type="ECO:0000256" key="3">
    <source>
        <dbReference type="ARBA" id="ARBA00022679"/>
    </source>
</evidence>
<dbReference type="InterPro" id="IPR003188">
    <property type="entry name" value="PTS_IIA_lac/cel"/>
</dbReference>
<dbReference type="Proteomes" id="UP000051131">
    <property type="component" value="Unassembled WGS sequence"/>
</dbReference>
<dbReference type="Gene3D" id="1.20.58.80">
    <property type="entry name" value="Phosphotransferase system, lactose/cellobiose-type IIA subunit"/>
    <property type="match status" value="1"/>
</dbReference>
<keyword evidence="1" id="KW-0813">Transport</keyword>
<feature type="active site" description="Tele-phosphohistidine intermediate" evidence="5">
    <location>
        <position position="77"/>
    </location>
</feature>
<dbReference type="PROSITE" id="PS51095">
    <property type="entry name" value="PTS_EIIA_TYPE_3"/>
    <property type="match status" value="1"/>
</dbReference>
<evidence type="ECO:0000256" key="6">
    <source>
        <dbReference type="PIRSR" id="PIRSR000699-2"/>
    </source>
</evidence>
<feature type="binding site" evidence="6">
    <location>
        <position position="80"/>
    </location>
    <ligand>
        <name>Mg(2+)</name>
        <dbReference type="ChEBI" id="CHEBI:18420"/>
        <note>ligand shared between all trimeric partners</note>
    </ligand>
</feature>
<evidence type="ECO:0000256" key="1">
    <source>
        <dbReference type="ARBA" id="ARBA00022448"/>
    </source>
</evidence>
<dbReference type="Pfam" id="PF02255">
    <property type="entry name" value="PTS_IIA"/>
    <property type="match status" value="1"/>
</dbReference>
<dbReference type="PANTHER" id="PTHR34382">
    <property type="entry name" value="PTS SYSTEM N,N'-DIACETYLCHITOBIOSE-SPECIFIC EIIA COMPONENT"/>
    <property type="match status" value="1"/>
</dbReference>
<keyword evidence="6" id="KW-0479">Metal-binding</keyword>
<dbReference type="AlphaFoldDB" id="A0A0R2CQC3"/>
<dbReference type="PATRIC" id="fig|1423729.3.peg.170"/>
<keyword evidence="4" id="KW-0598">Phosphotransferase system</keyword>
<dbReference type="EMBL" id="AYZE01000008">
    <property type="protein sequence ID" value="KRM91988.1"/>
    <property type="molecule type" value="Genomic_DNA"/>
</dbReference>
<feature type="modified residue" description="Phosphohistidine; by HPr" evidence="7">
    <location>
        <position position="77"/>
    </location>
</feature>
<comment type="caution">
    <text evidence="8">The sequence shown here is derived from an EMBL/GenBank/DDBJ whole genome shotgun (WGS) entry which is preliminary data.</text>
</comment>
<evidence type="ECO:0000256" key="4">
    <source>
        <dbReference type="ARBA" id="ARBA00022683"/>
    </source>
</evidence>
<protein>
    <submittedName>
        <fullName evidence="8">PTS system, cellobiose-specific IIA component</fullName>
    </submittedName>
</protein>
<dbReference type="GO" id="GO:0016740">
    <property type="term" value="F:transferase activity"/>
    <property type="evidence" value="ECO:0007669"/>
    <property type="project" value="UniProtKB-KW"/>
</dbReference>
<accession>A0A0R2CQC3</accession>
<keyword evidence="9" id="KW-1185">Reference proteome</keyword>
<evidence type="ECO:0000256" key="2">
    <source>
        <dbReference type="ARBA" id="ARBA00022597"/>
    </source>
</evidence>
<evidence type="ECO:0000313" key="9">
    <source>
        <dbReference type="Proteomes" id="UP000051131"/>
    </source>
</evidence>
<evidence type="ECO:0000256" key="7">
    <source>
        <dbReference type="PROSITE-ProRule" id="PRU00418"/>
    </source>
</evidence>
<name>A0A0R2CQC3_9LACO</name>
<proteinExistence type="predicted"/>
<keyword evidence="2" id="KW-0762">Sugar transport</keyword>
<evidence type="ECO:0000313" key="8">
    <source>
        <dbReference type="EMBL" id="KRM91988.1"/>
    </source>
</evidence>
<dbReference type="GO" id="GO:0009401">
    <property type="term" value="P:phosphoenolpyruvate-dependent sugar phosphotransferase system"/>
    <property type="evidence" value="ECO:0007669"/>
    <property type="project" value="UniProtKB-KW"/>
</dbReference>
<dbReference type="InterPro" id="IPR036542">
    <property type="entry name" value="PTS_IIA_lac/cel_sf"/>
</dbReference>
<keyword evidence="6" id="KW-0460">Magnesium</keyword>
<dbReference type="RefSeq" id="WP_057828463.1">
    <property type="nucleotide sequence ID" value="NZ_AYZE01000008.1"/>
</dbReference>
<dbReference type="SUPFAM" id="SSF46973">
    <property type="entry name" value="Enzyme IIa from lactose specific PTS, IIa-lac"/>
    <property type="match status" value="1"/>
</dbReference>
<comment type="cofactor">
    <cofactor evidence="6">
        <name>Mg(2+)</name>
        <dbReference type="ChEBI" id="CHEBI:18420"/>
    </cofactor>
    <text evidence="6">Binds 1 Mg(2+) ion per trimer.</text>
</comment>